<keyword evidence="6" id="KW-1185">Reference proteome</keyword>
<dbReference type="InterPro" id="IPR042496">
    <property type="entry name" value="CGRF1"/>
</dbReference>
<sequence length="287" mass="33298">MVSYAPRRIPFSVNIKRTNPDEFSLTLSSVRNYTCIQYCAIAIDQLKKQSGYQPERKANRTLLDTINLISTWKSEGSQINVTDDQQQHEEIFDFQTLPASEQELIHKIKRNESLLVPFGVYMEVRNIDGLQDNDIVSMFVALVYSKYGRIEIKEYFIETLSGIIYPLTRMFEAGVEPLHLDNPSPGQQQPQLDHNASPLQQQLCIVCQTHPVTRTILPCKHACLCKICYFRIKDDICPICRSPILSFFVLRDESFLPRTEDEERDDISRDIRRMGWWEFVKAVWNAG</sequence>
<accession>A0A7M5X8F9</accession>
<protein>
    <recommendedName>
        <fullName evidence="4">RING-type domain-containing protein</fullName>
    </recommendedName>
</protein>
<evidence type="ECO:0000256" key="1">
    <source>
        <dbReference type="ARBA" id="ARBA00022771"/>
    </source>
</evidence>
<feature type="domain" description="RING-type" evidence="4">
    <location>
        <begin position="204"/>
        <end position="241"/>
    </location>
</feature>
<proteinExistence type="predicted"/>
<organism evidence="5 6">
    <name type="scientific">Clytia hemisphaerica</name>
    <dbReference type="NCBI Taxonomy" id="252671"/>
    <lineage>
        <taxon>Eukaryota</taxon>
        <taxon>Metazoa</taxon>
        <taxon>Cnidaria</taxon>
        <taxon>Hydrozoa</taxon>
        <taxon>Hydroidolina</taxon>
        <taxon>Leptothecata</taxon>
        <taxon>Obeliida</taxon>
        <taxon>Clytiidae</taxon>
        <taxon>Clytia</taxon>
    </lineage>
</organism>
<dbReference type="EnsemblMetazoa" id="CLYHEMT018846.3">
    <property type="protein sequence ID" value="CLYHEMP018846.3"/>
    <property type="gene ID" value="CLYHEMG018846"/>
</dbReference>
<keyword evidence="2" id="KW-0862">Zinc</keyword>
<evidence type="ECO:0000259" key="4">
    <source>
        <dbReference type="PROSITE" id="PS50089"/>
    </source>
</evidence>
<dbReference type="GO" id="GO:0008270">
    <property type="term" value="F:zinc ion binding"/>
    <property type="evidence" value="ECO:0007669"/>
    <property type="project" value="UniProtKB-KW"/>
</dbReference>
<dbReference type="SUPFAM" id="SSF57850">
    <property type="entry name" value="RING/U-box"/>
    <property type="match status" value="1"/>
</dbReference>
<evidence type="ECO:0000313" key="5">
    <source>
        <dbReference type="EnsemblMetazoa" id="CLYHEMP018846.3"/>
    </source>
</evidence>
<keyword evidence="1 3" id="KW-0863">Zinc-finger</keyword>
<evidence type="ECO:0000256" key="2">
    <source>
        <dbReference type="ARBA" id="ARBA00022833"/>
    </source>
</evidence>
<evidence type="ECO:0000313" key="6">
    <source>
        <dbReference type="Proteomes" id="UP000594262"/>
    </source>
</evidence>
<reference evidence="5" key="1">
    <citation type="submission" date="2021-01" db="UniProtKB">
        <authorList>
            <consortium name="EnsemblMetazoa"/>
        </authorList>
    </citation>
    <scope>IDENTIFICATION</scope>
</reference>
<dbReference type="AlphaFoldDB" id="A0A7M5X8F9"/>
<dbReference type="Pfam" id="PF13920">
    <property type="entry name" value="zf-C3HC4_3"/>
    <property type="match status" value="1"/>
</dbReference>
<dbReference type="PANTHER" id="PTHR15379:SF2">
    <property type="entry name" value="CELL GROWTH REGULATOR WITH RING FINGER DOMAIN PROTEIN 1"/>
    <property type="match status" value="1"/>
</dbReference>
<dbReference type="GeneID" id="136804265"/>
<dbReference type="GO" id="GO:0030308">
    <property type="term" value="P:negative regulation of cell growth"/>
    <property type="evidence" value="ECO:0007669"/>
    <property type="project" value="TreeGrafter"/>
</dbReference>
<dbReference type="Proteomes" id="UP000594262">
    <property type="component" value="Unplaced"/>
</dbReference>
<dbReference type="InterPro" id="IPR001841">
    <property type="entry name" value="Znf_RING"/>
</dbReference>
<dbReference type="PANTHER" id="PTHR15379">
    <property type="entry name" value="CELL GROWTH REGULATOR WITH RING FINGER DOMAIN PROTEIN 1"/>
    <property type="match status" value="1"/>
</dbReference>
<dbReference type="RefSeq" id="XP_066917069.1">
    <property type="nucleotide sequence ID" value="XM_067060968.1"/>
</dbReference>
<evidence type="ECO:0000256" key="3">
    <source>
        <dbReference type="PROSITE-ProRule" id="PRU00175"/>
    </source>
</evidence>
<dbReference type="Gene3D" id="3.30.40.10">
    <property type="entry name" value="Zinc/RING finger domain, C3HC4 (zinc finger)"/>
    <property type="match status" value="1"/>
</dbReference>
<dbReference type="InterPro" id="IPR013083">
    <property type="entry name" value="Znf_RING/FYVE/PHD"/>
</dbReference>
<dbReference type="PROSITE" id="PS50089">
    <property type="entry name" value="ZF_RING_2"/>
    <property type="match status" value="1"/>
</dbReference>
<keyword evidence="1 3" id="KW-0479">Metal-binding</keyword>
<name>A0A7M5X8F9_9CNID</name>